<dbReference type="SUPFAM" id="SSF88713">
    <property type="entry name" value="Glycoside hydrolase/deacetylase"/>
    <property type="match status" value="1"/>
</dbReference>
<gene>
    <name evidence="7" type="ORF">CGL56_15535</name>
</gene>
<keyword evidence="2" id="KW-0479">Metal-binding</keyword>
<reference evidence="7 8" key="1">
    <citation type="submission" date="2017-10" db="EMBL/GenBank/DDBJ databases">
        <title>The draft genome sequence of Lewinella marina KCTC 32374.</title>
        <authorList>
            <person name="Wang K."/>
        </authorList>
    </citation>
    <scope>NUCLEOTIDE SEQUENCE [LARGE SCALE GENOMIC DNA]</scope>
    <source>
        <strain evidence="7 8">MKG-38</strain>
    </source>
</reference>
<dbReference type="PANTHER" id="PTHR31609:SF1">
    <property type="entry name" value="CARBOHYDRATE DEACETYLASE"/>
    <property type="match status" value="1"/>
</dbReference>
<keyword evidence="6" id="KW-0732">Signal</keyword>
<keyword evidence="8" id="KW-1185">Reference proteome</keyword>
<organism evidence="7 8">
    <name type="scientific">Neolewinella marina</name>
    <dbReference type="NCBI Taxonomy" id="438751"/>
    <lineage>
        <taxon>Bacteria</taxon>
        <taxon>Pseudomonadati</taxon>
        <taxon>Bacteroidota</taxon>
        <taxon>Saprospiria</taxon>
        <taxon>Saprospirales</taxon>
        <taxon>Lewinellaceae</taxon>
        <taxon>Neolewinella</taxon>
    </lineage>
</organism>
<evidence type="ECO:0000256" key="5">
    <source>
        <dbReference type="ARBA" id="ARBA00023277"/>
    </source>
</evidence>
<evidence type="ECO:0000256" key="2">
    <source>
        <dbReference type="ARBA" id="ARBA00022723"/>
    </source>
</evidence>
<feature type="chain" id="PRO_5013867808" description="ChbG/HpnK family deacetylase" evidence="6">
    <location>
        <begin position="25"/>
        <end position="313"/>
    </location>
</feature>
<dbReference type="Gene3D" id="3.20.20.370">
    <property type="entry name" value="Glycoside hydrolase/deacetylase"/>
    <property type="match status" value="1"/>
</dbReference>
<dbReference type="PANTHER" id="PTHR31609">
    <property type="entry name" value="YDJC DEACETYLASE FAMILY MEMBER"/>
    <property type="match status" value="1"/>
</dbReference>
<dbReference type="GO" id="GO:0019213">
    <property type="term" value="F:deacetylase activity"/>
    <property type="evidence" value="ECO:0007669"/>
    <property type="project" value="TreeGrafter"/>
</dbReference>
<dbReference type="CDD" id="cd10802">
    <property type="entry name" value="YdjC_TTHB029_like"/>
    <property type="match status" value="1"/>
</dbReference>
<comment type="cofactor">
    <cofactor evidence="1">
        <name>Mg(2+)</name>
        <dbReference type="ChEBI" id="CHEBI:18420"/>
    </cofactor>
</comment>
<evidence type="ECO:0000256" key="6">
    <source>
        <dbReference type="SAM" id="SignalP"/>
    </source>
</evidence>
<protein>
    <recommendedName>
        <fullName evidence="9">ChbG/HpnK family deacetylase</fullName>
    </recommendedName>
</protein>
<comment type="caution">
    <text evidence="7">The sequence shown here is derived from an EMBL/GenBank/DDBJ whole genome shotgun (WGS) entry which is preliminary data.</text>
</comment>
<dbReference type="GO" id="GO:0046872">
    <property type="term" value="F:metal ion binding"/>
    <property type="evidence" value="ECO:0007669"/>
    <property type="project" value="UniProtKB-KW"/>
</dbReference>
<dbReference type="Proteomes" id="UP000226437">
    <property type="component" value="Unassembled WGS sequence"/>
</dbReference>
<dbReference type="AlphaFoldDB" id="A0A2G0CBY8"/>
<evidence type="ECO:0000256" key="3">
    <source>
        <dbReference type="ARBA" id="ARBA00022801"/>
    </source>
</evidence>
<dbReference type="InterPro" id="IPR006879">
    <property type="entry name" value="YdjC-like"/>
</dbReference>
<dbReference type="OrthoDB" id="9774177at2"/>
<dbReference type="InterPro" id="IPR011330">
    <property type="entry name" value="Glyco_hydro/deAcase_b/a-brl"/>
</dbReference>
<feature type="signal peptide" evidence="6">
    <location>
        <begin position="1"/>
        <end position="24"/>
    </location>
</feature>
<dbReference type="GO" id="GO:0005975">
    <property type="term" value="P:carbohydrate metabolic process"/>
    <property type="evidence" value="ECO:0007669"/>
    <property type="project" value="InterPro"/>
</dbReference>
<evidence type="ECO:0000256" key="1">
    <source>
        <dbReference type="ARBA" id="ARBA00001946"/>
    </source>
</evidence>
<evidence type="ECO:0008006" key="9">
    <source>
        <dbReference type="Google" id="ProtNLM"/>
    </source>
</evidence>
<keyword evidence="5" id="KW-0119">Carbohydrate metabolism</keyword>
<accession>A0A2G0CBY8</accession>
<dbReference type="GO" id="GO:0016787">
    <property type="term" value="F:hydrolase activity"/>
    <property type="evidence" value="ECO:0007669"/>
    <property type="project" value="UniProtKB-KW"/>
</dbReference>
<keyword evidence="4" id="KW-0460">Magnesium</keyword>
<evidence type="ECO:0000313" key="7">
    <source>
        <dbReference type="EMBL" id="PHK97509.1"/>
    </source>
</evidence>
<evidence type="ECO:0000256" key="4">
    <source>
        <dbReference type="ARBA" id="ARBA00022842"/>
    </source>
</evidence>
<dbReference type="EMBL" id="PDLO01000008">
    <property type="protein sequence ID" value="PHK97509.1"/>
    <property type="molecule type" value="Genomic_DNA"/>
</dbReference>
<dbReference type="Pfam" id="PF04794">
    <property type="entry name" value="YdjC"/>
    <property type="match status" value="1"/>
</dbReference>
<name>A0A2G0CBY8_9BACT</name>
<keyword evidence="3" id="KW-0378">Hydrolase</keyword>
<sequence length="313" mass="34678">MQKSIMRILTCLLALLLAPWSLMAQHLAAELGYGANEKLLIVHADDLGVTHATNQGSFRALDKGTVSSASIMANTPWLPEVARYAISHPDADLGMHLVLTSEWRDLKWGSVASADRVSSLLDSAGYLKSNCADMVRSAVPEEVRIEIKAQIEKARALGIKPTHLDTHMGCLAATPELFRIYLETGREYGLPTLISRNRLESMPPAYREAITDQDMVVDNLFMAGEPDYEIGLETFYRDQLQDLPAGVNVLLIHTALDGAESAAMAGGAEAFGSRWRQLDYNFFTSDAFADILAEEGIRLITWRELAERRKQER</sequence>
<proteinExistence type="predicted"/>
<evidence type="ECO:0000313" key="8">
    <source>
        <dbReference type="Proteomes" id="UP000226437"/>
    </source>
</evidence>